<sequence>MSQPKIVVSVDQKEKELGDLFGIFFEDLNHAADGGLYAEMVQNRSFEFDYTDNKDYNSLTAWNKVARGPAHVEIHVETDSPLNANNLHYLVMEVMLPGKGAGVQNAGFNTGMSVVKGETYHFSCYYRRNSSNSAPMRIRLENEEGTLCYGETTFDPDQMEWTQVELEIVADMTDNYARLTLLAEDKISISLDMVSLFPKHTFLERKNGLRADIAQLLADMKPRFMRFPGGCLAHFGSLNPNDRNSIYRWKNTLGPVESRPTKSNIWKYNQTMGIGYYEYFQFCEDIGAKPLPVIAAGYDPHTRRAAPLDEMQPWIDEALDLIEFANGGTDTIWGAKRADLGHPEPFGLEYLAIGNEEVGAEFFERYVIIHQAVREKYPAIKLIGSGGPGAAGSEYDRGWECACKHEANYVDEHYYQSPDWFIANMNRYDGYPADGPKVFLGEYASGDDTYFNAVVEAAYMIGMEKAPAVGLACYAPMLCNADYVNWKPNMIWFNNHSVYGTASYHVQKLFMQHQGDVLLHTEAIGLPEQEQAAPPIMGTISFDTKSAHVDIVDITLENLETGEVKKYDGRSISPESTSSFLDTVDWDHYHLSFRAAKLDESSGVDVSGSHPFEITFGQADDNNKRIWKLDWWMNLSSICSITGGRHCELINYVFNPEAGRKYEYRLEVKGRQIRTYIDGVLLADTEDKPAITEELYYSASLDEKSGDIIMKVVNLKEYDVTADVVLNGDITTDRGVKVYTLSGHADEDRNSFEEPNKIAPKEADIAWGKGPRTYHFTRKSMTVLRFLN</sequence>
<dbReference type="InterPro" id="IPR013780">
    <property type="entry name" value="Glyco_hydro_b"/>
</dbReference>
<dbReference type="SUPFAM" id="SSF49785">
    <property type="entry name" value="Galactose-binding domain-like"/>
    <property type="match status" value="1"/>
</dbReference>
<dbReference type="InterPro" id="IPR008979">
    <property type="entry name" value="Galactose-bd-like_sf"/>
</dbReference>
<dbReference type="Pfam" id="PF06964">
    <property type="entry name" value="Alpha-L-AF_C"/>
    <property type="match status" value="1"/>
</dbReference>
<evidence type="ECO:0000313" key="7">
    <source>
        <dbReference type="EMBL" id="ANY67122.1"/>
    </source>
</evidence>
<dbReference type="GO" id="GO:0046373">
    <property type="term" value="P:L-arabinose metabolic process"/>
    <property type="evidence" value="ECO:0007669"/>
    <property type="project" value="InterPro"/>
</dbReference>
<comment type="catalytic activity">
    <reaction evidence="1">
        <text>Hydrolysis of terminal non-reducing alpha-L-arabinofuranoside residues in alpha-L-arabinosides.</text>
        <dbReference type="EC" id="3.2.1.55"/>
    </reaction>
</comment>
<dbReference type="SMART" id="SM00813">
    <property type="entry name" value="Alpha-L-AF_C"/>
    <property type="match status" value="1"/>
</dbReference>
<dbReference type="PANTHER" id="PTHR31776:SF26">
    <property type="entry name" value="SECRETED ARABINOSIDASE"/>
    <property type="match status" value="1"/>
</dbReference>
<dbReference type="EMBL" id="CP016808">
    <property type="protein sequence ID" value="ANY67122.1"/>
    <property type="molecule type" value="Genomic_DNA"/>
</dbReference>
<keyword evidence="5" id="KW-0378">Hydrolase</keyword>
<dbReference type="InterPro" id="IPR017853">
    <property type="entry name" value="GH"/>
</dbReference>
<name>A0A1B2DHB5_9BACL</name>
<dbReference type="Gene3D" id="3.20.20.80">
    <property type="entry name" value="Glycosidases"/>
    <property type="match status" value="1"/>
</dbReference>
<proteinExistence type="inferred from homology"/>
<evidence type="ECO:0000256" key="4">
    <source>
        <dbReference type="ARBA" id="ARBA00022729"/>
    </source>
</evidence>
<dbReference type="SUPFAM" id="SSF51445">
    <property type="entry name" value="(Trans)glycosidases"/>
    <property type="match status" value="1"/>
</dbReference>
<dbReference type="EC" id="3.2.1.55" evidence="3"/>
<dbReference type="AlphaFoldDB" id="A0A1B2DHB5"/>
<reference evidence="7" key="1">
    <citation type="submission" date="2016-08" db="EMBL/GenBank/DDBJ databases">
        <title>Complete Genome Seqeunce of Paenibacillus sp. BIHB 4019 from tea rhizoplane.</title>
        <authorList>
            <person name="Thakur R."/>
            <person name="Swarnkar M.K."/>
            <person name="Gulati A."/>
        </authorList>
    </citation>
    <scope>NUCLEOTIDE SEQUENCE [LARGE SCALE GENOMIC DNA]</scope>
    <source>
        <strain evidence="7">BIHB4019</strain>
    </source>
</reference>
<dbReference type="InterPro" id="IPR010720">
    <property type="entry name" value="Alpha-L-AF_C"/>
</dbReference>
<dbReference type="InterPro" id="IPR055235">
    <property type="entry name" value="ASD1_cat"/>
</dbReference>
<evidence type="ECO:0000256" key="5">
    <source>
        <dbReference type="ARBA" id="ARBA00022801"/>
    </source>
</evidence>
<gene>
    <name evidence="7" type="ORF">BBD42_12100</name>
</gene>
<accession>A0A1B2DHB5</accession>
<dbReference type="RefSeq" id="WP_099518333.1">
    <property type="nucleotide sequence ID" value="NZ_CP016808.1"/>
</dbReference>
<evidence type="ECO:0000256" key="3">
    <source>
        <dbReference type="ARBA" id="ARBA00012670"/>
    </source>
</evidence>
<comment type="similarity">
    <text evidence="2">Belongs to the glycosyl hydrolase 51 family.</text>
</comment>
<dbReference type="Gene3D" id="2.60.40.1180">
    <property type="entry name" value="Golgi alpha-mannosidase II"/>
    <property type="match status" value="1"/>
</dbReference>
<dbReference type="PANTHER" id="PTHR31776">
    <property type="entry name" value="ALPHA-L-ARABINOFURANOSIDASE 1"/>
    <property type="match status" value="1"/>
</dbReference>
<evidence type="ECO:0000259" key="6">
    <source>
        <dbReference type="SMART" id="SM00813"/>
    </source>
</evidence>
<dbReference type="GO" id="GO:0046556">
    <property type="term" value="F:alpha-L-arabinofuranosidase activity"/>
    <property type="evidence" value="ECO:0007669"/>
    <property type="project" value="UniProtKB-EC"/>
</dbReference>
<dbReference type="SUPFAM" id="SSF51011">
    <property type="entry name" value="Glycosyl hydrolase domain"/>
    <property type="match status" value="1"/>
</dbReference>
<evidence type="ECO:0000256" key="1">
    <source>
        <dbReference type="ARBA" id="ARBA00001462"/>
    </source>
</evidence>
<organism evidence="7">
    <name type="scientific">Paenibacillus sp. BIHB 4019</name>
    <dbReference type="NCBI Taxonomy" id="1870819"/>
    <lineage>
        <taxon>Bacteria</taxon>
        <taxon>Bacillati</taxon>
        <taxon>Bacillota</taxon>
        <taxon>Bacilli</taxon>
        <taxon>Bacillales</taxon>
        <taxon>Paenibacillaceae</taxon>
        <taxon>Paenibacillus</taxon>
    </lineage>
</organism>
<protein>
    <recommendedName>
        <fullName evidence="3">non-reducing end alpha-L-arabinofuranosidase</fullName>
        <ecNumber evidence="3">3.2.1.55</ecNumber>
    </recommendedName>
</protein>
<evidence type="ECO:0000256" key="2">
    <source>
        <dbReference type="ARBA" id="ARBA00007186"/>
    </source>
</evidence>
<feature type="domain" description="Alpha-L-arabinofuranosidase C-terminal" evidence="6">
    <location>
        <begin position="441"/>
        <end position="780"/>
    </location>
</feature>
<dbReference type="Pfam" id="PF22848">
    <property type="entry name" value="ASD1_dom"/>
    <property type="match status" value="1"/>
</dbReference>
<dbReference type="Gene3D" id="2.60.120.260">
    <property type="entry name" value="Galactose-binding domain-like"/>
    <property type="match status" value="1"/>
</dbReference>
<keyword evidence="4" id="KW-0732">Signal</keyword>
<dbReference type="InterPro" id="IPR051563">
    <property type="entry name" value="Glycosyl_Hydrolase_51"/>
</dbReference>